<dbReference type="Ensembl" id="ENSMFAT00000080300.1">
    <property type="protein sequence ID" value="ENSMFAP00000059290.1"/>
    <property type="gene ID" value="ENSMFAG00000034075.2"/>
</dbReference>
<accession>A0A7N9D0P6</accession>
<proteinExistence type="predicted"/>
<organism evidence="1 2">
    <name type="scientific">Macaca fascicularis</name>
    <name type="common">Crab-eating macaque</name>
    <name type="synonym">Cynomolgus monkey</name>
    <dbReference type="NCBI Taxonomy" id="9541"/>
    <lineage>
        <taxon>Eukaryota</taxon>
        <taxon>Metazoa</taxon>
        <taxon>Chordata</taxon>
        <taxon>Craniata</taxon>
        <taxon>Vertebrata</taxon>
        <taxon>Euteleostomi</taxon>
        <taxon>Mammalia</taxon>
        <taxon>Eutheria</taxon>
        <taxon>Euarchontoglires</taxon>
        <taxon>Primates</taxon>
        <taxon>Haplorrhini</taxon>
        <taxon>Catarrhini</taxon>
        <taxon>Cercopithecidae</taxon>
        <taxon>Cercopithecinae</taxon>
        <taxon>Macaca</taxon>
    </lineage>
</organism>
<evidence type="ECO:0000313" key="1">
    <source>
        <dbReference type="Ensembl" id="ENSMFAP00000059290.1"/>
    </source>
</evidence>
<reference evidence="1" key="3">
    <citation type="submission" date="2025-09" db="UniProtKB">
        <authorList>
            <consortium name="Ensembl"/>
        </authorList>
    </citation>
    <scope>IDENTIFICATION</scope>
</reference>
<protein>
    <submittedName>
        <fullName evidence="1">Uncharacterized protein</fullName>
    </submittedName>
</protein>
<reference evidence="1 2" key="1">
    <citation type="submission" date="2013-03" db="EMBL/GenBank/DDBJ databases">
        <authorList>
            <person name="Warren W."/>
            <person name="Wilson R.K."/>
        </authorList>
    </citation>
    <scope>NUCLEOTIDE SEQUENCE</scope>
</reference>
<reference evidence="1" key="2">
    <citation type="submission" date="2025-08" db="UniProtKB">
        <authorList>
            <consortium name="Ensembl"/>
        </authorList>
    </citation>
    <scope>IDENTIFICATION</scope>
</reference>
<evidence type="ECO:0000313" key="2">
    <source>
        <dbReference type="Proteomes" id="UP000233100"/>
    </source>
</evidence>
<keyword evidence="2" id="KW-1185">Reference proteome</keyword>
<sequence>PMCISNLKSDFSLFERKIPNLAKKLEETLEQAKWGPNRGSLTLSSRRECSGELGFKWGFAMLARLVSNSSSTLHG</sequence>
<dbReference type="AlphaFoldDB" id="A0A7N9D0P6"/>
<dbReference type="Bgee" id="ENSMFAG00000034075">
    <property type="expression patterns" value="Expressed in bone marrow and 13 other cell types or tissues"/>
</dbReference>
<dbReference type="Proteomes" id="UP000233100">
    <property type="component" value="Chromosome 3"/>
</dbReference>
<name>A0A7N9D0P6_MACFA</name>